<proteinExistence type="predicted"/>
<evidence type="ECO:0000313" key="2">
    <source>
        <dbReference type="EMBL" id="EDY22073.1"/>
    </source>
</evidence>
<accession>B4CU35</accession>
<gene>
    <name evidence="2" type="ORF">CfE428DRAFT_0198</name>
</gene>
<organism evidence="2 3">
    <name type="scientific">Chthoniobacter flavus Ellin428</name>
    <dbReference type="NCBI Taxonomy" id="497964"/>
    <lineage>
        <taxon>Bacteria</taxon>
        <taxon>Pseudomonadati</taxon>
        <taxon>Verrucomicrobiota</taxon>
        <taxon>Spartobacteria</taxon>
        <taxon>Chthoniobacterales</taxon>
        <taxon>Chthoniobacteraceae</taxon>
        <taxon>Chthoniobacter</taxon>
    </lineage>
</organism>
<feature type="signal peptide" evidence="1">
    <location>
        <begin position="1"/>
        <end position="25"/>
    </location>
</feature>
<dbReference type="AlphaFoldDB" id="B4CU35"/>
<keyword evidence="3" id="KW-1185">Reference proteome</keyword>
<dbReference type="PROSITE" id="PS51257">
    <property type="entry name" value="PROKAR_LIPOPROTEIN"/>
    <property type="match status" value="1"/>
</dbReference>
<feature type="chain" id="PRO_5002800086" description="Lipoprotein" evidence="1">
    <location>
        <begin position="26"/>
        <end position="77"/>
    </location>
</feature>
<evidence type="ECO:0000256" key="1">
    <source>
        <dbReference type="SAM" id="SignalP"/>
    </source>
</evidence>
<evidence type="ECO:0008006" key="4">
    <source>
        <dbReference type="Google" id="ProtNLM"/>
    </source>
</evidence>
<sequence length="77" mass="8078" precursor="true">MRPLNLNLRPLALLLCLFCAACFLAGCETTEQAKARQVGDAGRYHNKAEDGELSPAMEAANAIGGFLNNGAGVHGSF</sequence>
<dbReference type="EMBL" id="ABVL01000001">
    <property type="protein sequence ID" value="EDY22073.1"/>
    <property type="molecule type" value="Genomic_DNA"/>
</dbReference>
<protein>
    <recommendedName>
        <fullName evidence="4">Lipoprotein</fullName>
    </recommendedName>
</protein>
<reference evidence="2 3" key="1">
    <citation type="journal article" date="2011" name="J. Bacteriol.">
        <title>Genome sequence of Chthoniobacter flavus Ellin428, an aerobic heterotrophic soil bacterium.</title>
        <authorList>
            <person name="Kant R."/>
            <person name="van Passel M.W."/>
            <person name="Palva A."/>
            <person name="Lucas S."/>
            <person name="Lapidus A."/>
            <person name="Glavina Del Rio T."/>
            <person name="Dalin E."/>
            <person name="Tice H."/>
            <person name="Bruce D."/>
            <person name="Goodwin L."/>
            <person name="Pitluck S."/>
            <person name="Larimer F.W."/>
            <person name="Land M.L."/>
            <person name="Hauser L."/>
            <person name="Sangwan P."/>
            <person name="de Vos W.M."/>
            <person name="Janssen P.H."/>
            <person name="Smidt H."/>
        </authorList>
    </citation>
    <scope>NUCLEOTIDE SEQUENCE [LARGE SCALE GENOMIC DNA]</scope>
    <source>
        <strain evidence="2 3">Ellin428</strain>
    </source>
</reference>
<dbReference type="InParanoid" id="B4CU35"/>
<name>B4CU35_9BACT</name>
<keyword evidence="1" id="KW-0732">Signal</keyword>
<dbReference type="Proteomes" id="UP000005824">
    <property type="component" value="Unassembled WGS sequence"/>
</dbReference>
<comment type="caution">
    <text evidence="2">The sequence shown here is derived from an EMBL/GenBank/DDBJ whole genome shotgun (WGS) entry which is preliminary data.</text>
</comment>
<evidence type="ECO:0000313" key="3">
    <source>
        <dbReference type="Proteomes" id="UP000005824"/>
    </source>
</evidence>